<dbReference type="SUPFAM" id="SSF52743">
    <property type="entry name" value="Subtilisin-like"/>
    <property type="match status" value="1"/>
</dbReference>
<accession>A0A917PEC3</accession>
<feature type="region of interest" description="Disordered" evidence="1">
    <location>
        <begin position="175"/>
        <end position="205"/>
    </location>
</feature>
<evidence type="ECO:0000256" key="2">
    <source>
        <dbReference type="SAM" id="SignalP"/>
    </source>
</evidence>
<dbReference type="PROSITE" id="PS51257">
    <property type="entry name" value="PROKAR_LIPOPROTEIN"/>
    <property type="match status" value="1"/>
</dbReference>
<dbReference type="PANTHER" id="PTHR14218">
    <property type="entry name" value="PROTEASE S8 TRIPEPTIDYL PEPTIDASE I CLN2"/>
    <property type="match status" value="1"/>
</dbReference>
<feature type="domain" description="Peptidase S53" evidence="3">
    <location>
        <begin position="70"/>
        <end position="477"/>
    </location>
</feature>
<keyword evidence="2" id="KW-0732">Signal</keyword>
<evidence type="ECO:0000313" key="4">
    <source>
        <dbReference type="EMBL" id="GGJ72969.1"/>
    </source>
</evidence>
<evidence type="ECO:0000313" key="5">
    <source>
        <dbReference type="Proteomes" id="UP000657574"/>
    </source>
</evidence>
<feature type="region of interest" description="Disordered" evidence="1">
    <location>
        <begin position="28"/>
        <end position="49"/>
    </location>
</feature>
<dbReference type="AlphaFoldDB" id="A0A917PEC3"/>
<dbReference type="InterPro" id="IPR050819">
    <property type="entry name" value="Tripeptidyl-peptidase_I"/>
</dbReference>
<name>A0A917PEC3_9ACTN</name>
<dbReference type="PANTHER" id="PTHR14218:SF15">
    <property type="entry name" value="TRIPEPTIDYL-PEPTIDASE 1"/>
    <property type="match status" value="1"/>
</dbReference>
<feature type="chain" id="PRO_5037725769" description="Peptidase S53 domain-containing protein" evidence="2">
    <location>
        <begin position="24"/>
        <end position="478"/>
    </location>
</feature>
<keyword evidence="5" id="KW-1185">Reference proteome</keyword>
<evidence type="ECO:0000259" key="3">
    <source>
        <dbReference type="PROSITE" id="PS51695"/>
    </source>
</evidence>
<protein>
    <recommendedName>
        <fullName evidence="3">Peptidase S53 domain-containing protein</fullName>
    </recommendedName>
</protein>
<reference evidence="4" key="2">
    <citation type="submission" date="2020-09" db="EMBL/GenBank/DDBJ databases">
        <authorList>
            <person name="Sun Q."/>
            <person name="Ohkuma M."/>
        </authorList>
    </citation>
    <scope>NUCLEOTIDE SEQUENCE</scope>
    <source>
        <strain evidence="4">JCM 3086</strain>
    </source>
</reference>
<dbReference type="InterPro" id="IPR036852">
    <property type="entry name" value="Peptidase_S8/S53_dom_sf"/>
</dbReference>
<dbReference type="Gene3D" id="3.40.50.200">
    <property type="entry name" value="Peptidase S8/S53 domain"/>
    <property type="match status" value="1"/>
</dbReference>
<dbReference type="Proteomes" id="UP000657574">
    <property type="component" value="Unassembled WGS sequence"/>
</dbReference>
<dbReference type="GO" id="GO:0006508">
    <property type="term" value="P:proteolysis"/>
    <property type="evidence" value="ECO:0007669"/>
    <property type="project" value="InterPro"/>
</dbReference>
<proteinExistence type="predicted"/>
<organism evidence="4 5">
    <name type="scientific">Streptomyces brasiliensis</name>
    <dbReference type="NCBI Taxonomy" id="1954"/>
    <lineage>
        <taxon>Bacteria</taxon>
        <taxon>Bacillati</taxon>
        <taxon>Actinomycetota</taxon>
        <taxon>Actinomycetes</taxon>
        <taxon>Kitasatosporales</taxon>
        <taxon>Streptomycetaceae</taxon>
        <taxon>Streptomyces</taxon>
    </lineage>
</organism>
<dbReference type="InterPro" id="IPR030400">
    <property type="entry name" value="Sedolisin_dom"/>
</dbReference>
<feature type="compositionally biased region" description="Low complexity" evidence="1">
    <location>
        <begin position="30"/>
        <end position="46"/>
    </location>
</feature>
<gene>
    <name evidence="4" type="ORF">GCM10010121_099460</name>
</gene>
<dbReference type="CDD" id="cd04056">
    <property type="entry name" value="Peptidases_S53"/>
    <property type="match status" value="1"/>
</dbReference>
<dbReference type="RefSeq" id="WP_189317861.1">
    <property type="nucleotide sequence ID" value="NZ_BMQA01000165.1"/>
</dbReference>
<dbReference type="PROSITE" id="PS51695">
    <property type="entry name" value="SEDOLISIN"/>
    <property type="match status" value="1"/>
</dbReference>
<feature type="region of interest" description="Disordered" evidence="1">
    <location>
        <begin position="317"/>
        <end position="348"/>
    </location>
</feature>
<feature type="signal peptide" evidence="2">
    <location>
        <begin position="1"/>
        <end position="23"/>
    </location>
</feature>
<sequence>MNRTSRARRTVLWVVGLGVAATACTSSTLSMPGRPSDSPSSSVSGGRQPLKPFATVPSIQECEKLLGTPCYTLDMVRKAYGIDRLQAQGLTGKGRTIAIITLFAPPNLQKDLDEFSTKLKLPKPKLTIRPIETGAPSASFDAGNQKMVAVALEATLDVEVVHMMAPDASIVVADLGLPPQQPSPSPTGSTSPQPRGNSPSYLPPSIGLAAGRASAEVLPDALTTTMMQDNPDVISYSYGGEEYQAAGNTNQPVAAFEQASKDFAEIVQSGTTLVSAAGDWGAAPKIGKGGTRVRSLSWPASDPSFVSVGGSRLHLDANGKRSAPDTVWNDSSVGQGATGGGPSQTFQRPAYQDSVSGVVGQRRGTPDLSMDGSVSGGTLFYQSFLPTGTGWISAGGSSVAAQLFAAVVALADEKAGKRLGDIHAALYALAARPDGGIVDITEGNNGPDGFQAAKGYDLASGLGTIDASKFVPALAATG</sequence>
<reference evidence="4" key="1">
    <citation type="journal article" date="2014" name="Int. J. Syst. Evol. Microbiol.">
        <title>Complete genome sequence of Corynebacterium casei LMG S-19264T (=DSM 44701T), isolated from a smear-ripened cheese.</title>
        <authorList>
            <consortium name="US DOE Joint Genome Institute (JGI-PGF)"/>
            <person name="Walter F."/>
            <person name="Albersmeier A."/>
            <person name="Kalinowski J."/>
            <person name="Ruckert C."/>
        </authorList>
    </citation>
    <scope>NUCLEOTIDE SEQUENCE</scope>
    <source>
        <strain evidence="4">JCM 3086</strain>
    </source>
</reference>
<dbReference type="EMBL" id="BMQA01000165">
    <property type="protein sequence ID" value="GGJ72969.1"/>
    <property type="molecule type" value="Genomic_DNA"/>
</dbReference>
<dbReference type="GO" id="GO:0008240">
    <property type="term" value="F:tripeptidyl-peptidase activity"/>
    <property type="evidence" value="ECO:0007669"/>
    <property type="project" value="TreeGrafter"/>
</dbReference>
<evidence type="ECO:0000256" key="1">
    <source>
        <dbReference type="SAM" id="MobiDB-lite"/>
    </source>
</evidence>
<dbReference type="GO" id="GO:0004252">
    <property type="term" value="F:serine-type endopeptidase activity"/>
    <property type="evidence" value="ECO:0007669"/>
    <property type="project" value="InterPro"/>
</dbReference>
<comment type="caution">
    <text evidence="4">The sequence shown here is derived from an EMBL/GenBank/DDBJ whole genome shotgun (WGS) entry which is preliminary data.</text>
</comment>